<reference evidence="7" key="1">
    <citation type="journal article" date="2019" name="Int. J. Syst. Evol. Microbiol.">
        <title>The Global Catalogue of Microorganisms (GCM) 10K type strain sequencing project: providing services to taxonomists for standard genome sequencing and annotation.</title>
        <authorList>
            <consortium name="The Broad Institute Genomics Platform"/>
            <consortium name="The Broad Institute Genome Sequencing Center for Infectious Disease"/>
            <person name="Wu L."/>
            <person name="Ma J."/>
        </authorList>
    </citation>
    <scope>NUCLEOTIDE SEQUENCE [LARGE SCALE GENOMIC DNA]</scope>
    <source>
        <strain evidence="7">JCM 4855</strain>
    </source>
</reference>
<dbReference type="RefSeq" id="WP_189870595.1">
    <property type="nucleotide sequence ID" value="NZ_BMWA01000007.1"/>
</dbReference>
<dbReference type="SUPFAM" id="SSF52777">
    <property type="entry name" value="CoA-dependent acyltransferases"/>
    <property type="match status" value="7"/>
</dbReference>
<dbReference type="Pfam" id="PF13193">
    <property type="entry name" value="AMP-binding_C"/>
    <property type="match status" value="1"/>
</dbReference>
<feature type="region of interest" description="Disordered" evidence="4">
    <location>
        <begin position="428"/>
        <end position="471"/>
    </location>
</feature>
<dbReference type="InterPro" id="IPR020806">
    <property type="entry name" value="PKS_PP-bd"/>
</dbReference>
<feature type="domain" description="Carrier" evidence="5">
    <location>
        <begin position="1508"/>
        <end position="1583"/>
    </location>
</feature>
<comment type="cofactor">
    <cofactor evidence="1">
        <name>pantetheine 4'-phosphate</name>
        <dbReference type="ChEBI" id="CHEBI:47942"/>
    </cofactor>
</comment>
<evidence type="ECO:0000313" key="7">
    <source>
        <dbReference type="Proteomes" id="UP001596409"/>
    </source>
</evidence>
<dbReference type="Pfam" id="PF00668">
    <property type="entry name" value="Condensation"/>
    <property type="match status" value="4"/>
</dbReference>
<dbReference type="SUPFAM" id="SSF56801">
    <property type="entry name" value="Acetyl-CoA synthetase-like"/>
    <property type="match status" value="1"/>
</dbReference>
<dbReference type="EMBL" id="JBHSYM010000003">
    <property type="protein sequence ID" value="MFC7010354.1"/>
    <property type="molecule type" value="Genomic_DNA"/>
</dbReference>
<dbReference type="InterPro" id="IPR025110">
    <property type="entry name" value="AMP-bd_C"/>
</dbReference>
<dbReference type="Proteomes" id="UP001596409">
    <property type="component" value="Unassembled WGS sequence"/>
</dbReference>
<gene>
    <name evidence="6" type="ORF">ACFQMH_01230</name>
</gene>
<protein>
    <submittedName>
        <fullName evidence="6">Non-ribosomal peptide synthetase</fullName>
    </submittedName>
</protein>
<dbReference type="InterPro" id="IPR010071">
    <property type="entry name" value="AA_adenyl_dom"/>
</dbReference>
<dbReference type="SUPFAM" id="SSF47336">
    <property type="entry name" value="ACP-like"/>
    <property type="match status" value="2"/>
</dbReference>
<evidence type="ECO:0000313" key="6">
    <source>
        <dbReference type="EMBL" id="MFC7010354.1"/>
    </source>
</evidence>
<feature type="region of interest" description="Disordered" evidence="4">
    <location>
        <begin position="2345"/>
        <end position="2373"/>
    </location>
</feature>
<evidence type="ECO:0000256" key="2">
    <source>
        <dbReference type="ARBA" id="ARBA00022450"/>
    </source>
</evidence>
<dbReference type="Pfam" id="PF00501">
    <property type="entry name" value="AMP-binding"/>
    <property type="match status" value="1"/>
</dbReference>
<dbReference type="InterPro" id="IPR036736">
    <property type="entry name" value="ACP-like_sf"/>
</dbReference>
<dbReference type="Gene3D" id="3.40.50.12780">
    <property type="entry name" value="N-terminal domain of ligase-like"/>
    <property type="match status" value="1"/>
</dbReference>
<evidence type="ECO:0000256" key="1">
    <source>
        <dbReference type="ARBA" id="ARBA00001957"/>
    </source>
</evidence>
<keyword evidence="7" id="KW-1185">Reference proteome</keyword>
<dbReference type="NCBIfam" id="TIGR01733">
    <property type="entry name" value="AA-adenyl-dom"/>
    <property type="match status" value="1"/>
</dbReference>
<sequence length="2373" mass="258007">MNDSPEQIPLSVGQEAMWVVWQRDPEQWIHIMPAPFSVRGVIDPARLGRAVAAVGRAYPQLRGRVVVGARGPVLDWSDAPGIPVRESTTSLPREKAVRRAWQVPFDLRRGPLARVDLLHGPDYMVLLLAVHHLVYDGASVLILADALRRAYTGEALPADDPVPALRAFADRSRELADTQAGDAHRAYWRRALGTDTPRPLLPRRVDGSVGEPAYTTLGERLPSGLVTRLRSRAAELGVSYVTVLLGAYYALLHRCSGASDLLVFLPFHGRTDEAVRERVGCFVNTLPIRVEVDERDTHADLLARVRGRVKDGMRHGDLPLPAVMRAAGLTGPEAHARTHQTVFQYWNTGSRQGVDLQALRLEAVGSSALLSLLEVESSAGFPLALMVREDSTGTHVLWKDPAGVVGPAQVSAMAAGYREVLETIAADPHTQLSAPSTDPGVPEPSPEPGERSGPPRTEPARPAQADRPAVHPRELAEMRQVWEDTLGIDDIDEQDSFFELGGHSLLAERLTLAVSKRFGREVPIRVLFDHPRLSDFAAAVCAAAPERSAAPVPQTFPASAFQQRVWLAEQLEPGRGAYNVPMAWRVAGGGLDPAALEGALARLVERHEIFRTAFHERDGEPLQVVLPPWTPEVDRVDLGDEADPERALDDWLHEASQHEFDLVSGRLLIAALVETGSGQVLFLCVHHLLWDGESTAILLKELAAHYTLLAPADGTGQGGASSTALKARAAWLRPAAEPLELPGLRPRGRGLPVQGYEEETVAFAVPQERAVCEAAERLGIGPRDVLLAAFAALVGWYTGRQDLLVGVAHGARPSSNRHMVGPRTDVLPVRLRPEVAEDFATLAARTAAELTEAAAHAQAPADELMRLVDPSRADRTAPLSQVLFAYDDGGYEGHDHGPGSEAPGSHAICANHDVALLLRRRAGEFEGRLVFDGRCFDHDRMRTMAEHYRRLLGQLIETPRRAVGAADPLTETERYTQLAVWNGTETDYPRIPVHEVIRQRALARPHAVAVTANRTALTYRELLADAEATARGLRAAGVRSGELVALVLPRGPEQVRTILAVLLTGAAYVPVDPAVPAQRLEFVLADSGARWAVVPDEPAVPHPGLAGFGGQVLRGSRLPESGEDDTPLPDVPLDSPAYCIYTSGTTGRPKGVVISHRNLIRLLHNDRFPFSFGPSDVWTVFHSATFDVSVWELLGALSHGGRAVLVSEEQAKDPALLWELVQRERVTVLCQTPSAFRGLLQAEQRAAAAPHALRCVIFAGEALRPAMLKTWADRYPQVQLVNMYGPTETTVYASIHTVTRADMDADASVIGSPLPTTTLLLLDRHTGRRLLPAGAVGEIYIGGAGVAEGYLNRPELTRERFVVSPVGPGRLFRSGDLASYGPDGALRFHGRADAQLKLRGYRIEPAEVETCLRRHPAVADAVVFAQDDRLAAVVQSTDPPPVEALRAHLAATLPDYMLPSLFKTVTHMPLTPQGKLDLKALKNLKALREPEASDTRTAAHEDGSDRARPLTPTAAALAEIWKALLGVSPIGSDDSFFLLGGHSMLAFQLVDRIGERFALTLTVRAVFEHPRLRDLAGLLDRELATRADAIPDGTQDVPVPVPAVPAGAGWPAAGGFQRSIWLAEQLKGRGRHNVSMAWKTSGRLDAEQLEEAFALLVEGHELLRTAFVAEADVLRQVVNEPWRPEIEKLDLRTSQDPDGELTRRLHEMAAHPFDPATGRLLRVALADLAADRQALLVCVHHLAIDGESVPVLLDELERCHRAVHRGERPEPPALQYRDFTAAQEALRDTPRYRADLAYWRERLVGAPARTDLPAPTRTEPDGVVRVPLPAGMARTLRPLLTEHQATPFMAFGAALALALHRWTGQRSLTFGVPMTIRDRARFRNLLGPCLDTVVLRLDIGPEGEAPDAFSTALRAVRRQLLAAREHSAAPFGDVLDLLRPERAAGRTPYVDVMLNMDPRPGTPPVLGGADLEPYVPDSLLAHAPKFSLVLTVTEREGEHAALLSYRGDQVSRAEARELAHDVARLLTRPAGERPSLTTAAVPSPGRAELPPQPVAQYREFTAAQEALRGTPRHRADLAYWQQQLAGAPVHTDFPAPARPEPNGLVEIPLPARLLETLRPLLARHSVTPYMAALTALTAVLHRWSAANDVVICTEMSNRDAPGFANVLGPCQNTVVLRSLIEEGTTFLDALCASRSQVLAAFEHAWTPFDEVVHLLNPPRQPGRTPYSDVSLEFAPAGGRRSAVGGRSLHAIDIGRAGAGFLGKTGITVSLALDGEQMSGRIAYRGDRHRRRDMEQLATAFGRTLGSLTDQLTNPVAGPDLSIPHAMEPDFTGPDAIRPDVRVTIFPAPDPHGQRSTFAAEPSRTPSPDRQRRG</sequence>
<organism evidence="6 7">
    <name type="scientific">Streptomyces viridiviolaceus</name>
    <dbReference type="NCBI Taxonomy" id="68282"/>
    <lineage>
        <taxon>Bacteria</taxon>
        <taxon>Bacillati</taxon>
        <taxon>Actinomycetota</taxon>
        <taxon>Actinomycetes</taxon>
        <taxon>Kitasatosporales</taxon>
        <taxon>Streptomycetaceae</taxon>
        <taxon>Streptomyces</taxon>
    </lineage>
</organism>
<name>A0ABW2DTL5_9ACTN</name>
<proteinExistence type="predicted"/>
<dbReference type="Gene3D" id="3.30.559.30">
    <property type="entry name" value="Nonribosomal peptide synthetase, condensation domain"/>
    <property type="match status" value="4"/>
</dbReference>
<feature type="domain" description="Carrier" evidence="5">
    <location>
        <begin position="469"/>
        <end position="544"/>
    </location>
</feature>
<dbReference type="InterPro" id="IPR009081">
    <property type="entry name" value="PP-bd_ACP"/>
</dbReference>
<evidence type="ECO:0000256" key="3">
    <source>
        <dbReference type="ARBA" id="ARBA00022553"/>
    </source>
</evidence>
<keyword evidence="3" id="KW-0597">Phosphoprotein</keyword>
<dbReference type="Gene3D" id="3.30.300.30">
    <property type="match status" value="1"/>
</dbReference>
<dbReference type="InterPro" id="IPR001242">
    <property type="entry name" value="Condensation_dom"/>
</dbReference>
<dbReference type="PANTHER" id="PTHR45527">
    <property type="entry name" value="NONRIBOSOMAL PEPTIDE SYNTHETASE"/>
    <property type="match status" value="1"/>
</dbReference>
<dbReference type="PROSITE" id="PS50075">
    <property type="entry name" value="CARRIER"/>
    <property type="match status" value="2"/>
</dbReference>
<dbReference type="Pfam" id="PF00550">
    <property type="entry name" value="PP-binding"/>
    <property type="match status" value="2"/>
</dbReference>
<evidence type="ECO:0000256" key="4">
    <source>
        <dbReference type="SAM" id="MobiDB-lite"/>
    </source>
</evidence>
<dbReference type="SMART" id="SM00823">
    <property type="entry name" value="PKS_PP"/>
    <property type="match status" value="2"/>
</dbReference>
<dbReference type="InterPro" id="IPR045851">
    <property type="entry name" value="AMP-bd_C_sf"/>
</dbReference>
<dbReference type="Gene3D" id="3.30.559.10">
    <property type="entry name" value="Chloramphenicol acetyltransferase-like domain"/>
    <property type="match status" value="4"/>
</dbReference>
<dbReference type="Gene3D" id="1.10.1200.10">
    <property type="entry name" value="ACP-like"/>
    <property type="match status" value="2"/>
</dbReference>
<dbReference type="InterPro" id="IPR023213">
    <property type="entry name" value="CAT-like_dom_sf"/>
</dbReference>
<dbReference type="InterPro" id="IPR000873">
    <property type="entry name" value="AMP-dep_synth/lig_dom"/>
</dbReference>
<feature type="region of interest" description="Disordered" evidence="4">
    <location>
        <begin position="1489"/>
        <end position="1508"/>
    </location>
</feature>
<accession>A0ABW2DTL5</accession>
<keyword evidence="2" id="KW-0596">Phosphopantetheine</keyword>
<evidence type="ECO:0000259" key="5">
    <source>
        <dbReference type="PROSITE" id="PS50075"/>
    </source>
</evidence>
<comment type="caution">
    <text evidence="6">The sequence shown here is derived from an EMBL/GenBank/DDBJ whole genome shotgun (WGS) entry which is preliminary data.</text>
</comment>
<dbReference type="PANTHER" id="PTHR45527:SF1">
    <property type="entry name" value="FATTY ACID SYNTHASE"/>
    <property type="match status" value="1"/>
</dbReference>
<dbReference type="InterPro" id="IPR042099">
    <property type="entry name" value="ANL_N_sf"/>
</dbReference>